<dbReference type="CDD" id="cd16329">
    <property type="entry name" value="LolA_like"/>
    <property type="match status" value="1"/>
</dbReference>
<name>A0A223V8T1_9FLAO</name>
<accession>A0A223V8T1</accession>
<dbReference type="Gene3D" id="2.50.20.10">
    <property type="entry name" value="Lipoprotein localisation LolA/LolB/LppX"/>
    <property type="match status" value="1"/>
</dbReference>
<dbReference type="KEGG" id="marb:CJ263_15695"/>
<dbReference type="AlphaFoldDB" id="A0A223V8T1"/>
<evidence type="ECO:0000313" key="3">
    <source>
        <dbReference type="EMBL" id="ASV31540.1"/>
    </source>
</evidence>
<dbReference type="InterPro" id="IPR052944">
    <property type="entry name" value="Sporulation_related"/>
</dbReference>
<organism evidence="3 4">
    <name type="scientific">Maribacter cobaltidurans</name>
    <dbReference type="NCBI Taxonomy" id="1178778"/>
    <lineage>
        <taxon>Bacteria</taxon>
        <taxon>Pseudomonadati</taxon>
        <taxon>Bacteroidota</taxon>
        <taxon>Flavobacteriia</taxon>
        <taxon>Flavobacteriales</taxon>
        <taxon>Flavobacteriaceae</taxon>
        <taxon>Maribacter</taxon>
    </lineage>
</organism>
<keyword evidence="1" id="KW-0732">Signal</keyword>
<keyword evidence="3" id="KW-0449">Lipoprotein</keyword>
<dbReference type="Proteomes" id="UP000215244">
    <property type="component" value="Chromosome"/>
</dbReference>
<evidence type="ECO:0000256" key="1">
    <source>
        <dbReference type="ARBA" id="ARBA00022729"/>
    </source>
</evidence>
<dbReference type="EMBL" id="CP022957">
    <property type="protein sequence ID" value="ASV31540.1"/>
    <property type="molecule type" value="Genomic_DNA"/>
</dbReference>
<protein>
    <submittedName>
        <fullName evidence="3">Outer membrane lipoprotein-sorting protein</fullName>
    </submittedName>
</protein>
<dbReference type="RefSeq" id="WP_094998142.1">
    <property type="nucleotide sequence ID" value="NZ_BMJL01000013.1"/>
</dbReference>
<sequence length="246" mass="28691">MKYKLLLLLMVVSNFSFSQNADEIVKNADDKLRGKSSYSEITININRPKWSKELKMKYWSKGSDYSVSVITSPAKEKGTVFLMREKEVWNYLPTIERTVKFPPSMMLQNWMGTDLTNDDLVKQSSLVTDYDKKIIGEEEKEGYTCWKIELTPKPNAAVVWGKIIIWIDEKEYMQMQTDFYDEDMFLVNQMIGSDVKTFDSKLLPSKLTVVPVDKPGQSTVISYSQWKFGIDIPDEYFTTNYMKRIH</sequence>
<proteinExistence type="predicted"/>
<dbReference type="InterPro" id="IPR029046">
    <property type="entry name" value="LolA/LolB/LppX"/>
</dbReference>
<dbReference type="PANTHER" id="PTHR37507:SF2">
    <property type="entry name" value="SPORULATION PROTEIN YDCC"/>
    <property type="match status" value="1"/>
</dbReference>
<evidence type="ECO:0000259" key="2">
    <source>
        <dbReference type="Pfam" id="PF17131"/>
    </source>
</evidence>
<dbReference type="Pfam" id="PF17131">
    <property type="entry name" value="LolA_like"/>
    <property type="match status" value="1"/>
</dbReference>
<dbReference type="OrthoDB" id="9803781at2"/>
<evidence type="ECO:0000313" key="4">
    <source>
        <dbReference type="Proteomes" id="UP000215244"/>
    </source>
</evidence>
<gene>
    <name evidence="3" type="ORF">CJ263_15695</name>
</gene>
<dbReference type="SUPFAM" id="SSF89392">
    <property type="entry name" value="Prokaryotic lipoproteins and lipoprotein localization factors"/>
    <property type="match status" value="1"/>
</dbReference>
<dbReference type="InterPro" id="IPR033399">
    <property type="entry name" value="TP_0789-like"/>
</dbReference>
<feature type="domain" description="Uncharacterized protein TP-0789" evidence="2">
    <location>
        <begin position="63"/>
        <end position="244"/>
    </location>
</feature>
<dbReference type="PANTHER" id="PTHR37507">
    <property type="entry name" value="SPORULATION PROTEIN YDCC"/>
    <property type="match status" value="1"/>
</dbReference>
<reference evidence="3 4" key="1">
    <citation type="submission" date="2017-08" db="EMBL/GenBank/DDBJ databases">
        <title>The complete genome sequence of Maribacter sp. B1, isolated from deep-sea sediment.</title>
        <authorList>
            <person name="Wu Y.-H."/>
            <person name="Cheng H."/>
            <person name="Xu X.-W."/>
        </authorList>
    </citation>
    <scope>NUCLEOTIDE SEQUENCE [LARGE SCALE GENOMIC DNA]</scope>
    <source>
        <strain evidence="3 4">B1</strain>
    </source>
</reference>
<keyword evidence="4" id="KW-1185">Reference proteome</keyword>